<evidence type="ECO:0000313" key="3">
    <source>
        <dbReference type="EMBL" id="GGC13972.1"/>
    </source>
</evidence>
<gene>
    <name evidence="3" type="ORF">GCM10011494_35970</name>
</gene>
<accession>A0A916X617</accession>
<evidence type="ECO:0000313" key="4">
    <source>
        <dbReference type="Proteomes" id="UP000608154"/>
    </source>
</evidence>
<dbReference type="Proteomes" id="UP000608154">
    <property type="component" value="Unassembled WGS sequence"/>
</dbReference>
<keyword evidence="4" id="KW-1185">Reference proteome</keyword>
<dbReference type="Pfam" id="PF07859">
    <property type="entry name" value="Abhydrolase_3"/>
    <property type="match status" value="1"/>
</dbReference>
<organism evidence="3 4">
    <name type="scientific">Novosphingobium endophyticum</name>
    <dbReference type="NCBI Taxonomy" id="1955250"/>
    <lineage>
        <taxon>Bacteria</taxon>
        <taxon>Pseudomonadati</taxon>
        <taxon>Pseudomonadota</taxon>
        <taxon>Alphaproteobacteria</taxon>
        <taxon>Sphingomonadales</taxon>
        <taxon>Sphingomonadaceae</taxon>
        <taxon>Novosphingobium</taxon>
    </lineage>
</organism>
<feature type="domain" description="Alpha/beta hydrolase fold-3" evidence="2">
    <location>
        <begin position="117"/>
        <end position="326"/>
    </location>
</feature>
<sequence length="353" mass="37657">MAGLVRRTFVKRALATGIAWPLLRVEEAQAQSIEDYISQYVHSELRPMARASAAMTAGMPAWTPQSLPQLRAGAAAYGRARLPAPAVEKRTISGEPGRPLIPVWLINAQPGSKRPAILHLHGGGFVMGAAEQSIADLQAICTALDCFALSVDYRLAPETTFAGSVEDNYAALTWLHTNAEALGVDPARIGVMGESAGGGHAALLAIAARDRGEVPLAFQCLIYPMLDDRTGTTRTMPPHVGRLMWTAESNRFGWHSFLGMEPGGPSVPAHAVPSRVADVVGLPPAFIGVGSLDLFCDEDTEYAQRLNAAGVATELVVVPGAFHGFDMMPSKISQRFNSAKLNALRLGLESRRS</sequence>
<dbReference type="InterPro" id="IPR050300">
    <property type="entry name" value="GDXG_lipolytic_enzyme"/>
</dbReference>
<keyword evidence="1" id="KW-0378">Hydrolase</keyword>
<dbReference type="Gene3D" id="3.40.50.1820">
    <property type="entry name" value="alpha/beta hydrolase"/>
    <property type="match status" value="1"/>
</dbReference>
<evidence type="ECO:0000256" key="1">
    <source>
        <dbReference type="ARBA" id="ARBA00022801"/>
    </source>
</evidence>
<dbReference type="InterPro" id="IPR029058">
    <property type="entry name" value="AB_hydrolase_fold"/>
</dbReference>
<dbReference type="EMBL" id="BMHK01000040">
    <property type="protein sequence ID" value="GGC13972.1"/>
    <property type="molecule type" value="Genomic_DNA"/>
</dbReference>
<protein>
    <recommendedName>
        <fullName evidence="2">Alpha/beta hydrolase fold-3 domain-containing protein</fullName>
    </recommendedName>
</protein>
<proteinExistence type="predicted"/>
<reference evidence="3" key="1">
    <citation type="journal article" date="2014" name="Int. J. Syst. Evol. Microbiol.">
        <title>Complete genome sequence of Corynebacterium casei LMG S-19264T (=DSM 44701T), isolated from a smear-ripened cheese.</title>
        <authorList>
            <consortium name="US DOE Joint Genome Institute (JGI-PGF)"/>
            <person name="Walter F."/>
            <person name="Albersmeier A."/>
            <person name="Kalinowski J."/>
            <person name="Ruckert C."/>
        </authorList>
    </citation>
    <scope>NUCLEOTIDE SEQUENCE</scope>
    <source>
        <strain evidence="3">CGMCC 1.15095</strain>
    </source>
</reference>
<evidence type="ECO:0000259" key="2">
    <source>
        <dbReference type="Pfam" id="PF07859"/>
    </source>
</evidence>
<dbReference type="AlphaFoldDB" id="A0A916X617"/>
<dbReference type="InterPro" id="IPR013094">
    <property type="entry name" value="AB_hydrolase_3"/>
</dbReference>
<dbReference type="RefSeq" id="WP_188772946.1">
    <property type="nucleotide sequence ID" value="NZ_BMHK01000040.1"/>
</dbReference>
<dbReference type="SUPFAM" id="SSF53474">
    <property type="entry name" value="alpha/beta-Hydrolases"/>
    <property type="match status" value="1"/>
</dbReference>
<name>A0A916X617_9SPHN</name>
<dbReference type="GO" id="GO:0016787">
    <property type="term" value="F:hydrolase activity"/>
    <property type="evidence" value="ECO:0007669"/>
    <property type="project" value="UniProtKB-KW"/>
</dbReference>
<comment type="caution">
    <text evidence="3">The sequence shown here is derived from an EMBL/GenBank/DDBJ whole genome shotgun (WGS) entry which is preliminary data.</text>
</comment>
<reference evidence="3" key="2">
    <citation type="submission" date="2020-09" db="EMBL/GenBank/DDBJ databases">
        <authorList>
            <person name="Sun Q."/>
            <person name="Zhou Y."/>
        </authorList>
    </citation>
    <scope>NUCLEOTIDE SEQUENCE</scope>
    <source>
        <strain evidence="3">CGMCC 1.15095</strain>
    </source>
</reference>
<dbReference type="PANTHER" id="PTHR48081:SF8">
    <property type="entry name" value="ALPHA_BETA HYDROLASE FOLD-3 DOMAIN-CONTAINING PROTEIN-RELATED"/>
    <property type="match status" value="1"/>
</dbReference>
<dbReference type="PANTHER" id="PTHR48081">
    <property type="entry name" value="AB HYDROLASE SUPERFAMILY PROTEIN C4A8.06C"/>
    <property type="match status" value="1"/>
</dbReference>